<organism evidence="1 2">
    <name type="scientific">Digitaria exilis</name>
    <dbReference type="NCBI Taxonomy" id="1010633"/>
    <lineage>
        <taxon>Eukaryota</taxon>
        <taxon>Viridiplantae</taxon>
        <taxon>Streptophyta</taxon>
        <taxon>Embryophyta</taxon>
        <taxon>Tracheophyta</taxon>
        <taxon>Spermatophyta</taxon>
        <taxon>Magnoliopsida</taxon>
        <taxon>Liliopsida</taxon>
        <taxon>Poales</taxon>
        <taxon>Poaceae</taxon>
        <taxon>PACMAD clade</taxon>
        <taxon>Panicoideae</taxon>
        <taxon>Panicodae</taxon>
        <taxon>Paniceae</taxon>
        <taxon>Anthephorinae</taxon>
        <taxon>Digitaria</taxon>
    </lineage>
</organism>
<proteinExistence type="predicted"/>
<gene>
    <name evidence="1" type="ORF">HU200_065341</name>
</gene>
<keyword evidence="2" id="KW-1185">Reference proteome</keyword>
<dbReference type="Proteomes" id="UP000636709">
    <property type="component" value="Unassembled WGS sequence"/>
</dbReference>
<accession>A0A835A0K4</accession>
<sequence length="43" mass="5278">MLLRERERFGLTIFREIIIMEMWAIWTHRNSFIFDNATLSFAT</sequence>
<comment type="caution">
    <text evidence="1">The sequence shown here is derived from an EMBL/GenBank/DDBJ whole genome shotgun (WGS) entry which is preliminary data.</text>
</comment>
<protein>
    <submittedName>
        <fullName evidence="1">Uncharacterized protein</fullName>
    </submittedName>
</protein>
<reference evidence="1" key="1">
    <citation type="submission" date="2020-07" db="EMBL/GenBank/DDBJ databases">
        <title>Genome sequence and genetic diversity analysis of an under-domesticated orphan crop, white fonio (Digitaria exilis).</title>
        <authorList>
            <person name="Bennetzen J.L."/>
            <person name="Chen S."/>
            <person name="Ma X."/>
            <person name="Wang X."/>
            <person name="Yssel A.E.J."/>
            <person name="Chaluvadi S.R."/>
            <person name="Johnson M."/>
            <person name="Gangashetty P."/>
            <person name="Hamidou F."/>
            <person name="Sanogo M.D."/>
            <person name="Zwaenepoel A."/>
            <person name="Wallace J."/>
            <person name="Van De Peer Y."/>
            <person name="Van Deynze A."/>
        </authorList>
    </citation>
    <scope>NUCLEOTIDE SEQUENCE</scope>
    <source>
        <tissue evidence="1">Leaves</tissue>
    </source>
</reference>
<dbReference type="AlphaFoldDB" id="A0A835A0K4"/>
<dbReference type="OrthoDB" id="645324at2759"/>
<dbReference type="EMBL" id="JACEFO010002840">
    <property type="protein sequence ID" value="KAF8647701.1"/>
    <property type="molecule type" value="Genomic_DNA"/>
</dbReference>
<name>A0A835A0K4_9POAL</name>
<evidence type="ECO:0000313" key="2">
    <source>
        <dbReference type="Proteomes" id="UP000636709"/>
    </source>
</evidence>
<evidence type="ECO:0000313" key="1">
    <source>
        <dbReference type="EMBL" id="KAF8647701.1"/>
    </source>
</evidence>